<feature type="non-terminal residue" evidence="2">
    <location>
        <position position="1"/>
    </location>
</feature>
<evidence type="ECO:0000313" key="3">
    <source>
        <dbReference type="Proteomes" id="UP000554235"/>
    </source>
</evidence>
<proteinExistence type="inferred from homology"/>
<dbReference type="PANTHER" id="PTHR43591:SF31">
    <property type="entry name" value="LAEA-LIKE, PUTATIVE (AFU_ORTHOLOGUE AFUA_8G01930)-RELATED"/>
    <property type="match status" value="1"/>
</dbReference>
<evidence type="ECO:0000313" key="2">
    <source>
        <dbReference type="EMBL" id="KAF4466938.1"/>
    </source>
</evidence>
<protein>
    <recommendedName>
        <fullName evidence="4">Methyltransferase</fullName>
    </recommendedName>
</protein>
<name>A0A8H4PDK6_9HYPO</name>
<dbReference type="Pfam" id="PF13489">
    <property type="entry name" value="Methyltransf_23"/>
    <property type="match status" value="1"/>
</dbReference>
<comment type="caution">
    <text evidence="2">The sequence shown here is derived from an EMBL/GenBank/DDBJ whole genome shotgun (WGS) entry which is preliminary data.</text>
</comment>
<evidence type="ECO:0000256" key="1">
    <source>
        <dbReference type="ARBA" id="ARBA00038158"/>
    </source>
</evidence>
<dbReference type="EMBL" id="JAADYS010000806">
    <property type="protein sequence ID" value="KAF4466938.1"/>
    <property type="molecule type" value="Genomic_DNA"/>
</dbReference>
<dbReference type="CDD" id="cd02440">
    <property type="entry name" value="AdoMet_MTases"/>
    <property type="match status" value="1"/>
</dbReference>
<dbReference type="SUPFAM" id="SSF53335">
    <property type="entry name" value="S-adenosyl-L-methionine-dependent methyltransferases"/>
    <property type="match status" value="1"/>
</dbReference>
<keyword evidence="3" id="KW-1185">Reference proteome</keyword>
<dbReference type="GO" id="GO:0008168">
    <property type="term" value="F:methyltransferase activity"/>
    <property type="evidence" value="ECO:0007669"/>
    <property type="project" value="TreeGrafter"/>
</dbReference>
<dbReference type="InterPro" id="IPR029063">
    <property type="entry name" value="SAM-dependent_MTases_sf"/>
</dbReference>
<evidence type="ECO:0008006" key="4">
    <source>
        <dbReference type="Google" id="ProtNLM"/>
    </source>
</evidence>
<organism evidence="2 3">
    <name type="scientific">Fusarium albosuccineum</name>
    <dbReference type="NCBI Taxonomy" id="1237068"/>
    <lineage>
        <taxon>Eukaryota</taxon>
        <taxon>Fungi</taxon>
        <taxon>Dikarya</taxon>
        <taxon>Ascomycota</taxon>
        <taxon>Pezizomycotina</taxon>
        <taxon>Sordariomycetes</taxon>
        <taxon>Hypocreomycetidae</taxon>
        <taxon>Hypocreales</taxon>
        <taxon>Nectriaceae</taxon>
        <taxon>Fusarium</taxon>
        <taxon>Fusarium decemcellulare species complex</taxon>
    </lineage>
</organism>
<dbReference type="Proteomes" id="UP000554235">
    <property type="component" value="Unassembled WGS sequence"/>
</dbReference>
<dbReference type="AlphaFoldDB" id="A0A8H4PDK6"/>
<dbReference type="OrthoDB" id="2013972at2759"/>
<gene>
    <name evidence="2" type="ORF">FALBO_6193</name>
</gene>
<accession>A0A8H4PDK6</accession>
<comment type="similarity">
    <text evidence="1">Belongs to the methyltransferase superfamily. LaeA methyltransferase family.</text>
</comment>
<sequence>MADKTVQEDEHPPEASRITGDDLLLLSRLEVDNGRRYHAFREGTYLLPNDEEEQNRMDLVHHIYSLMLDGKLYLAPISKSPQRILDLGTGTGIWPMDMADEFPSAEVTGTDLSPIQPQWTPPNCTFEVDDFEDEWVYKKEFDFIHGRELEGCIANDGNLFRRIFEHLSPNGHVEFQGVSAVFKSDDGTLEKATNALLWMKTLREGSTKFGKPVDCAPTWKEKLIKAGFVDVREEVYK</sequence>
<dbReference type="PANTHER" id="PTHR43591">
    <property type="entry name" value="METHYLTRANSFERASE"/>
    <property type="match status" value="1"/>
</dbReference>
<dbReference type="Gene3D" id="3.40.50.150">
    <property type="entry name" value="Vaccinia Virus protein VP39"/>
    <property type="match status" value="1"/>
</dbReference>
<reference evidence="2 3" key="1">
    <citation type="submission" date="2020-01" db="EMBL/GenBank/DDBJ databases">
        <title>Identification and distribution of gene clusters putatively required for synthesis of sphingolipid metabolism inhibitors in phylogenetically diverse species of the filamentous fungus Fusarium.</title>
        <authorList>
            <person name="Kim H.-S."/>
            <person name="Busman M."/>
            <person name="Brown D.W."/>
            <person name="Divon H."/>
            <person name="Uhlig S."/>
            <person name="Proctor R.H."/>
        </authorList>
    </citation>
    <scope>NUCLEOTIDE SEQUENCE [LARGE SCALE GENOMIC DNA]</scope>
    <source>
        <strain evidence="2 3">NRRL 20459</strain>
    </source>
</reference>